<dbReference type="InterPro" id="IPR012020">
    <property type="entry name" value="ABHD4"/>
</dbReference>
<dbReference type="InterPro" id="IPR050960">
    <property type="entry name" value="AB_hydrolase_4_sf"/>
</dbReference>
<evidence type="ECO:0000313" key="3">
    <source>
        <dbReference type="Proteomes" id="UP000708208"/>
    </source>
</evidence>
<dbReference type="PIRSF" id="PIRSF005211">
    <property type="entry name" value="Ab_hydro_YheT"/>
    <property type="match status" value="1"/>
</dbReference>
<sequence length="314" mass="34864">MPDSHLLPYVREVFNLKDGGALGLDFLFPEHYDDESVVVYILPGLTSHSQTCYVKTLVLSIISAGGIAVVHNHRGLGGVPLKNARLYSASNFDDAREVAGYLNQRFPLRRKIVIGTSMGAMVMSKYLATHPEEGKRSFVAALAISSIWDAIKGIESLEKPFINRYIINSAITQNVLEIAVKYKETIQVRDCIDYKKVLNCSNVRDFDAFFTAPSFGHKSAEDYYRDATTLDTISNFSIPVFALNAEDDPFSPGYALPISQAEAAGSNFALITTTRGGHLGYLEGVFPLRRTTHFMERFVAEFVRAIQQSDKAFL</sequence>
<dbReference type="InterPro" id="IPR022742">
    <property type="entry name" value="Hydrolase_4"/>
</dbReference>
<accession>A0A8J2KUP2</accession>
<reference evidence="2" key="1">
    <citation type="submission" date="2021-06" db="EMBL/GenBank/DDBJ databases">
        <authorList>
            <person name="Hodson N. C."/>
            <person name="Mongue J. A."/>
            <person name="Jaron S. K."/>
        </authorList>
    </citation>
    <scope>NUCLEOTIDE SEQUENCE</scope>
</reference>
<organism evidence="2 3">
    <name type="scientific">Allacma fusca</name>
    <dbReference type="NCBI Taxonomy" id="39272"/>
    <lineage>
        <taxon>Eukaryota</taxon>
        <taxon>Metazoa</taxon>
        <taxon>Ecdysozoa</taxon>
        <taxon>Arthropoda</taxon>
        <taxon>Hexapoda</taxon>
        <taxon>Collembola</taxon>
        <taxon>Symphypleona</taxon>
        <taxon>Sminthuridae</taxon>
        <taxon>Allacma</taxon>
    </lineage>
</organism>
<dbReference type="GO" id="GO:0008126">
    <property type="term" value="F:acetylesterase activity"/>
    <property type="evidence" value="ECO:0007669"/>
    <property type="project" value="TreeGrafter"/>
</dbReference>
<comment type="caution">
    <text evidence="2">The sequence shown here is derived from an EMBL/GenBank/DDBJ whole genome shotgun (WGS) entry which is preliminary data.</text>
</comment>
<dbReference type="PANTHER" id="PTHR10794">
    <property type="entry name" value="ABHYDROLASE DOMAIN-CONTAINING PROTEIN"/>
    <property type="match status" value="1"/>
</dbReference>
<evidence type="ECO:0000259" key="1">
    <source>
        <dbReference type="Pfam" id="PF12146"/>
    </source>
</evidence>
<proteinExistence type="predicted"/>
<gene>
    <name evidence="2" type="ORF">AFUS01_LOCUS21181</name>
</gene>
<dbReference type="EMBL" id="CAJVCH010235644">
    <property type="protein sequence ID" value="CAG7732685.1"/>
    <property type="molecule type" value="Genomic_DNA"/>
</dbReference>
<evidence type="ECO:0000313" key="2">
    <source>
        <dbReference type="EMBL" id="CAG7732685.1"/>
    </source>
</evidence>
<keyword evidence="3" id="KW-1185">Reference proteome</keyword>
<name>A0A8J2KUP2_9HEXA</name>
<dbReference type="AlphaFoldDB" id="A0A8J2KUP2"/>
<feature type="domain" description="Serine aminopeptidase S33" evidence="1">
    <location>
        <begin position="38"/>
        <end position="176"/>
    </location>
</feature>
<dbReference type="GO" id="GO:0051792">
    <property type="term" value="P:medium-chain fatty acid biosynthetic process"/>
    <property type="evidence" value="ECO:0007669"/>
    <property type="project" value="TreeGrafter"/>
</dbReference>
<dbReference type="GO" id="GO:0051793">
    <property type="term" value="P:medium-chain fatty acid catabolic process"/>
    <property type="evidence" value="ECO:0007669"/>
    <property type="project" value="TreeGrafter"/>
</dbReference>
<dbReference type="Pfam" id="PF12146">
    <property type="entry name" value="Hydrolase_4"/>
    <property type="match status" value="1"/>
</dbReference>
<dbReference type="GO" id="GO:0047372">
    <property type="term" value="F:monoacylglycerol lipase activity"/>
    <property type="evidence" value="ECO:0007669"/>
    <property type="project" value="TreeGrafter"/>
</dbReference>
<dbReference type="OrthoDB" id="247542at2759"/>
<dbReference type="Proteomes" id="UP000708208">
    <property type="component" value="Unassembled WGS sequence"/>
</dbReference>
<protein>
    <recommendedName>
        <fullName evidence="1">Serine aminopeptidase S33 domain-containing protein</fullName>
    </recommendedName>
</protein>
<dbReference type="PANTHER" id="PTHR10794:SF63">
    <property type="entry name" value="ALPHA_BETA HYDROLASE 1, ISOFORM A"/>
    <property type="match status" value="1"/>
</dbReference>